<sequence length="222" mass="23461">MIVGQHRGNFPKGIAGEPAQAKRLRYEDWLIATRERLLTGAEFAAQLGGATEDRKHLDPEFDAVMYQPGRTAAVTRPSKTLAIRARCWQCVSGDDDDGGTTRIAVCSSTGCALHSVRPYQPEGARVKRLPRADADVSGAGLHRLDHGAKAVANPGNIGLAVRGYCHQCCGGRSDVGTMREAQGCAVANCGLWRVRPGANSGGDLPLGAQDDLRGESVASEGV</sequence>
<evidence type="ECO:0000313" key="2">
    <source>
        <dbReference type="EMBL" id="OOV05853.1"/>
    </source>
</evidence>
<dbReference type="Proteomes" id="UP000190750">
    <property type="component" value="Unassembled WGS sequence"/>
</dbReference>
<dbReference type="AlphaFoldDB" id="A0A1T1APD1"/>
<dbReference type="EMBL" id="MTJN01000002">
    <property type="protein sequence ID" value="OOV05853.1"/>
    <property type="molecule type" value="Genomic_DNA"/>
</dbReference>
<organism evidence="2 3">
    <name type="scientific">Rhodoferax fermentans</name>
    <dbReference type="NCBI Taxonomy" id="28066"/>
    <lineage>
        <taxon>Bacteria</taxon>
        <taxon>Pseudomonadati</taxon>
        <taxon>Pseudomonadota</taxon>
        <taxon>Betaproteobacteria</taxon>
        <taxon>Burkholderiales</taxon>
        <taxon>Comamonadaceae</taxon>
        <taxon>Rhodoferax</taxon>
    </lineage>
</organism>
<dbReference type="STRING" id="28066.RF819_03215"/>
<name>A0A1T1APD1_RHOFE</name>
<accession>A0A1T1APD1</accession>
<evidence type="ECO:0000313" key="3">
    <source>
        <dbReference type="Proteomes" id="UP000190750"/>
    </source>
</evidence>
<dbReference type="OrthoDB" id="7067268at2"/>
<feature type="region of interest" description="Disordered" evidence="1">
    <location>
        <begin position="202"/>
        <end position="222"/>
    </location>
</feature>
<proteinExistence type="predicted"/>
<reference evidence="2 3" key="1">
    <citation type="submission" date="2017-01" db="EMBL/GenBank/DDBJ databases">
        <title>Genome sequencing of Rhodoferax fermentans JCM 7819.</title>
        <authorList>
            <person name="Kim Y.J."/>
            <person name="Farh M.E.-A."/>
            <person name="Yang D.-C."/>
        </authorList>
    </citation>
    <scope>NUCLEOTIDE SEQUENCE [LARGE SCALE GENOMIC DNA]</scope>
    <source>
        <strain evidence="2 3">JCM 7819</strain>
    </source>
</reference>
<keyword evidence="3" id="KW-1185">Reference proteome</keyword>
<comment type="caution">
    <text evidence="2">The sequence shown here is derived from an EMBL/GenBank/DDBJ whole genome shotgun (WGS) entry which is preliminary data.</text>
</comment>
<dbReference type="RefSeq" id="WP_078363632.1">
    <property type="nucleotide sequence ID" value="NZ_MTJN01000002.1"/>
</dbReference>
<evidence type="ECO:0000256" key="1">
    <source>
        <dbReference type="SAM" id="MobiDB-lite"/>
    </source>
</evidence>
<protein>
    <submittedName>
        <fullName evidence="2">Uncharacterized protein</fullName>
    </submittedName>
</protein>
<gene>
    <name evidence="2" type="ORF">RF819_03215</name>
</gene>